<evidence type="ECO:0000256" key="7">
    <source>
        <dbReference type="ARBA" id="ARBA00022679"/>
    </source>
</evidence>
<sequence length="562" mass="63586">MRGSQAPRVPQILQRQLHQQQHFPARTPHIPSGRSQGPSNPSRSSNSSTFHPLQGPPTPEAYLTQCSYLDRVAREQIPPNLMTEEEDEKRRGFIATLAGLCERVSGSKDHDDRPQATLKAFGSYASGFGTKDSDVDLAVVAIEEGGMLPEISLYLHENDLPRQLEKLLLESGIGARLLTRTRIPILRVCEKPTPDLLAGLRAERETWDALPNEQKYSRHNEADTEPVKGEEVPNRYTNMGPGLSQAFHSLTLNPPVAANSASAESATSRENQMLPSSAQSERKQPEKRPWLRERKLSPLDIPKSGVGITADINFSNTLVMQNTHLLRCYCLCDERVRLMVLFIKAWVGRRKINSAYSGTLSSYGYVLMVLHFLVNIAKPSVVPNLQTAWYLQSDDKKAATHHSELWLKHYDIRFFRDTDEIRRLASQGRLTQNVDPLPVLLRNFFHYYAKQGAGVPEGGFLWRSEVLSLRTPGGLLTKEEKEWTFATTEIVNDRVVRQRYLFAIEDPFEVEHNVARVVTHNGLVAIRDEFRRAWDILESVGRGRSDHSGLFDEVVEPEWEGR</sequence>
<evidence type="ECO:0000256" key="5">
    <source>
        <dbReference type="ARBA" id="ARBA00012388"/>
    </source>
</evidence>
<dbReference type="PANTHER" id="PTHR12271">
    <property type="entry name" value="POLY A POLYMERASE CID PAP -RELATED"/>
    <property type="match status" value="1"/>
</dbReference>
<keyword evidence="9" id="KW-0460">Magnesium</keyword>
<dbReference type="InterPro" id="IPR054708">
    <property type="entry name" value="MTPAP-like_central"/>
</dbReference>
<feature type="compositionally biased region" description="Basic and acidic residues" evidence="10">
    <location>
        <begin position="215"/>
        <end position="233"/>
    </location>
</feature>
<proteinExistence type="inferred from homology"/>
<dbReference type="InterPro" id="IPR043519">
    <property type="entry name" value="NT_sf"/>
</dbReference>
<dbReference type="GO" id="GO:0005737">
    <property type="term" value="C:cytoplasm"/>
    <property type="evidence" value="ECO:0007669"/>
    <property type="project" value="UniProtKB-SubCell"/>
</dbReference>
<organism evidence="13 14">
    <name type="scientific">Viridothelium virens</name>
    <name type="common">Speckled blister lichen</name>
    <name type="synonym">Trypethelium virens</name>
    <dbReference type="NCBI Taxonomy" id="1048519"/>
    <lineage>
        <taxon>Eukaryota</taxon>
        <taxon>Fungi</taxon>
        <taxon>Dikarya</taxon>
        <taxon>Ascomycota</taxon>
        <taxon>Pezizomycotina</taxon>
        <taxon>Dothideomycetes</taxon>
        <taxon>Dothideomycetes incertae sedis</taxon>
        <taxon>Trypetheliales</taxon>
        <taxon>Trypetheliaceae</taxon>
        <taxon>Viridothelium</taxon>
    </lineage>
</organism>
<evidence type="ECO:0000256" key="1">
    <source>
        <dbReference type="ARBA" id="ARBA00001936"/>
    </source>
</evidence>
<protein>
    <recommendedName>
        <fullName evidence="5">polynucleotide adenylyltransferase</fullName>
        <ecNumber evidence="5">2.7.7.19</ecNumber>
    </recommendedName>
</protein>
<evidence type="ECO:0000256" key="2">
    <source>
        <dbReference type="ARBA" id="ARBA00001946"/>
    </source>
</evidence>
<dbReference type="Pfam" id="PF22600">
    <property type="entry name" value="MTPAP-like_central"/>
    <property type="match status" value="1"/>
</dbReference>
<evidence type="ECO:0000313" key="14">
    <source>
        <dbReference type="Proteomes" id="UP000800092"/>
    </source>
</evidence>
<evidence type="ECO:0000256" key="6">
    <source>
        <dbReference type="ARBA" id="ARBA00022490"/>
    </source>
</evidence>
<dbReference type="Gene3D" id="3.30.460.10">
    <property type="entry name" value="Beta Polymerase, domain 2"/>
    <property type="match status" value="1"/>
</dbReference>
<dbReference type="Gene3D" id="1.10.1410.10">
    <property type="match status" value="1"/>
</dbReference>
<evidence type="ECO:0000259" key="12">
    <source>
        <dbReference type="Pfam" id="PF22600"/>
    </source>
</evidence>
<keyword evidence="6" id="KW-0963">Cytoplasm</keyword>
<comment type="cofactor">
    <cofactor evidence="1">
        <name>Mn(2+)</name>
        <dbReference type="ChEBI" id="CHEBI:29035"/>
    </cofactor>
</comment>
<name>A0A6A6H0K2_VIRVR</name>
<feature type="region of interest" description="Disordered" evidence="10">
    <location>
        <begin position="258"/>
        <end position="294"/>
    </location>
</feature>
<feature type="domain" description="PAP-associated" evidence="11">
    <location>
        <begin position="437"/>
        <end position="512"/>
    </location>
</feature>
<dbReference type="OrthoDB" id="407432at2759"/>
<feature type="compositionally biased region" description="Polar residues" evidence="10">
    <location>
        <begin position="269"/>
        <end position="279"/>
    </location>
</feature>
<evidence type="ECO:0000259" key="11">
    <source>
        <dbReference type="Pfam" id="PF03828"/>
    </source>
</evidence>
<accession>A0A6A6H0K2</accession>
<keyword evidence="14" id="KW-1185">Reference proteome</keyword>
<keyword evidence="7" id="KW-0808">Transferase</keyword>
<dbReference type="Pfam" id="PF03828">
    <property type="entry name" value="PAP_assoc"/>
    <property type="match status" value="1"/>
</dbReference>
<feature type="region of interest" description="Disordered" evidence="10">
    <location>
        <begin position="1"/>
        <end position="61"/>
    </location>
</feature>
<dbReference type="GO" id="GO:1990817">
    <property type="term" value="F:poly(A) RNA polymerase activity"/>
    <property type="evidence" value="ECO:0007669"/>
    <property type="project" value="UniProtKB-EC"/>
</dbReference>
<keyword evidence="8" id="KW-0479">Metal-binding</keyword>
<evidence type="ECO:0000256" key="10">
    <source>
        <dbReference type="SAM" id="MobiDB-lite"/>
    </source>
</evidence>
<feature type="compositionally biased region" description="Low complexity" evidence="10">
    <location>
        <begin position="11"/>
        <end position="22"/>
    </location>
</feature>
<dbReference type="PANTHER" id="PTHR12271:SF40">
    <property type="entry name" value="POLY(A) RNA POLYMERASE GLD2"/>
    <property type="match status" value="1"/>
</dbReference>
<feature type="domain" description="Poly(A) RNA polymerase mitochondrial-like central palm" evidence="12">
    <location>
        <begin position="79"/>
        <end position="192"/>
    </location>
</feature>
<dbReference type="GO" id="GO:0050265">
    <property type="term" value="F:RNA uridylyltransferase activity"/>
    <property type="evidence" value="ECO:0007669"/>
    <property type="project" value="TreeGrafter"/>
</dbReference>
<reference evidence="13" key="1">
    <citation type="journal article" date="2020" name="Stud. Mycol.">
        <title>101 Dothideomycetes genomes: a test case for predicting lifestyles and emergence of pathogens.</title>
        <authorList>
            <person name="Haridas S."/>
            <person name="Albert R."/>
            <person name="Binder M."/>
            <person name="Bloem J."/>
            <person name="Labutti K."/>
            <person name="Salamov A."/>
            <person name="Andreopoulos B."/>
            <person name="Baker S."/>
            <person name="Barry K."/>
            <person name="Bills G."/>
            <person name="Bluhm B."/>
            <person name="Cannon C."/>
            <person name="Castanera R."/>
            <person name="Culley D."/>
            <person name="Daum C."/>
            <person name="Ezra D."/>
            <person name="Gonzalez J."/>
            <person name="Henrissat B."/>
            <person name="Kuo A."/>
            <person name="Liang C."/>
            <person name="Lipzen A."/>
            <person name="Lutzoni F."/>
            <person name="Magnuson J."/>
            <person name="Mondo S."/>
            <person name="Nolan M."/>
            <person name="Ohm R."/>
            <person name="Pangilinan J."/>
            <person name="Park H.-J."/>
            <person name="Ramirez L."/>
            <person name="Alfaro M."/>
            <person name="Sun H."/>
            <person name="Tritt A."/>
            <person name="Yoshinaga Y."/>
            <person name="Zwiers L.-H."/>
            <person name="Turgeon B."/>
            <person name="Goodwin S."/>
            <person name="Spatafora J."/>
            <person name="Crous P."/>
            <person name="Grigoriev I."/>
        </authorList>
    </citation>
    <scope>NUCLEOTIDE SEQUENCE</scope>
    <source>
        <strain evidence="13">Tuck. ex Michener</strain>
    </source>
</reference>
<dbReference type="Proteomes" id="UP000800092">
    <property type="component" value="Unassembled WGS sequence"/>
</dbReference>
<comment type="similarity">
    <text evidence="4">Belongs to the DNA polymerase type-B-like family.</text>
</comment>
<dbReference type="GO" id="GO:0010605">
    <property type="term" value="P:negative regulation of macromolecule metabolic process"/>
    <property type="evidence" value="ECO:0007669"/>
    <property type="project" value="UniProtKB-ARBA"/>
</dbReference>
<comment type="cofactor">
    <cofactor evidence="2">
        <name>Mg(2+)</name>
        <dbReference type="ChEBI" id="CHEBI:18420"/>
    </cofactor>
</comment>
<feature type="compositionally biased region" description="Basic and acidic residues" evidence="10">
    <location>
        <begin position="280"/>
        <end position="294"/>
    </location>
</feature>
<evidence type="ECO:0000256" key="9">
    <source>
        <dbReference type="ARBA" id="ARBA00022842"/>
    </source>
</evidence>
<evidence type="ECO:0000256" key="8">
    <source>
        <dbReference type="ARBA" id="ARBA00022723"/>
    </source>
</evidence>
<gene>
    <name evidence="13" type="ORF">EV356DRAFT_451553</name>
</gene>
<dbReference type="EC" id="2.7.7.19" evidence="5"/>
<feature type="region of interest" description="Disordered" evidence="10">
    <location>
        <begin position="212"/>
        <end position="235"/>
    </location>
</feature>
<dbReference type="InterPro" id="IPR002058">
    <property type="entry name" value="PAP_assoc"/>
</dbReference>
<dbReference type="AlphaFoldDB" id="A0A6A6H0K2"/>
<comment type="subcellular location">
    <subcellularLocation>
        <location evidence="3">Cytoplasm</location>
    </subcellularLocation>
</comment>
<evidence type="ECO:0000256" key="4">
    <source>
        <dbReference type="ARBA" id="ARBA00008593"/>
    </source>
</evidence>
<dbReference type="SUPFAM" id="SSF81301">
    <property type="entry name" value="Nucleotidyltransferase"/>
    <property type="match status" value="1"/>
</dbReference>
<evidence type="ECO:0000256" key="3">
    <source>
        <dbReference type="ARBA" id="ARBA00004496"/>
    </source>
</evidence>
<dbReference type="GO" id="GO:0046872">
    <property type="term" value="F:metal ion binding"/>
    <property type="evidence" value="ECO:0007669"/>
    <property type="project" value="UniProtKB-KW"/>
</dbReference>
<dbReference type="GO" id="GO:0031123">
    <property type="term" value="P:RNA 3'-end processing"/>
    <property type="evidence" value="ECO:0007669"/>
    <property type="project" value="TreeGrafter"/>
</dbReference>
<feature type="compositionally biased region" description="Low complexity" evidence="10">
    <location>
        <begin position="32"/>
        <end position="48"/>
    </location>
</feature>
<feature type="compositionally biased region" description="Low complexity" evidence="10">
    <location>
        <begin position="258"/>
        <end position="268"/>
    </location>
</feature>
<dbReference type="EMBL" id="ML991824">
    <property type="protein sequence ID" value="KAF2231606.1"/>
    <property type="molecule type" value="Genomic_DNA"/>
</dbReference>
<dbReference type="SUPFAM" id="SSF81631">
    <property type="entry name" value="PAP/OAS1 substrate-binding domain"/>
    <property type="match status" value="1"/>
</dbReference>
<evidence type="ECO:0000313" key="13">
    <source>
        <dbReference type="EMBL" id="KAF2231606.1"/>
    </source>
</evidence>